<keyword evidence="2" id="KW-1185">Reference proteome</keyword>
<name>A0A6N6N1F1_9BACT</name>
<dbReference type="OrthoDB" id="5470971at2"/>
<dbReference type="AlphaFoldDB" id="A0A6N6N1F1"/>
<reference evidence="1 2" key="1">
    <citation type="journal article" date="2017" name="Int. J. Syst. Evol. Microbiol.">
        <title>Desulfovibrio senegalensis sp. nov., a mesophilic sulfate reducer isolated from marine sediment.</title>
        <authorList>
            <person name="Thioye A."/>
            <person name="Gam Z.B.A."/>
            <person name="Mbengue M."/>
            <person name="Cayol J.L."/>
            <person name="Joseph-Bartoli M."/>
            <person name="Toure-Kane C."/>
            <person name="Labat M."/>
        </authorList>
    </citation>
    <scope>NUCLEOTIDE SEQUENCE [LARGE SCALE GENOMIC DNA]</scope>
    <source>
        <strain evidence="1 2">DSM 101509</strain>
    </source>
</reference>
<evidence type="ECO:0000313" key="2">
    <source>
        <dbReference type="Proteomes" id="UP000438699"/>
    </source>
</evidence>
<comment type="caution">
    <text evidence="1">The sequence shown here is derived from an EMBL/GenBank/DDBJ whole genome shotgun (WGS) entry which is preliminary data.</text>
</comment>
<protein>
    <submittedName>
        <fullName evidence="1">Uncharacterized protein</fullName>
    </submittedName>
</protein>
<sequence length="158" mass="17720">MNISITPPLSTPPIPRANVISFTIKAFKGRRNVEVHLFRSAWDPNEENSLDWDSLLGAPIEPERNDPSGSRKIVLEAFTDQERDSIINYLKDQYSTRITSIHSMSMDYPIPLGLPALSDAQEGKNIGFIDFAKIPSYPLEIPIKGLYDLSQHKPIVDG</sequence>
<proteinExistence type="predicted"/>
<dbReference type="EMBL" id="WAIE01000005">
    <property type="protein sequence ID" value="KAB1441202.1"/>
    <property type="molecule type" value="Genomic_DNA"/>
</dbReference>
<dbReference type="RefSeq" id="WP_151151457.1">
    <property type="nucleotide sequence ID" value="NZ_WAIE01000005.1"/>
</dbReference>
<organism evidence="1 2">
    <name type="scientific">Pseudodesulfovibrio senegalensis</name>
    <dbReference type="NCBI Taxonomy" id="1721087"/>
    <lineage>
        <taxon>Bacteria</taxon>
        <taxon>Pseudomonadati</taxon>
        <taxon>Thermodesulfobacteriota</taxon>
        <taxon>Desulfovibrionia</taxon>
        <taxon>Desulfovibrionales</taxon>
        <taxon>Desulfovibrionaceae</taxon>
    </lineage>
</organism>
<evidence type="ECO:0000313" key="1">
    <source>
        <dbReference type="EMBL" id="KAB1441202.1"/>
    </source>
</evidence>
<dbReference type="Proteomes" id="UP000438699">
    <property type="component" value="Unassembled WGS sequence"/>
</dbReference>
<gene>
    <name evidence="1" type="ORF">F8A88_12285</name>
</gene>
<accession>A0A6N6N1F1</accession>